<dbReference type="EMBL" id="MVGC01002358">
    <property type="protein sequence ID" value="RJE16864.1"/>
    <property type="molecule type" value="Genomic_DNA"/>
</dbReference>
<name>A0A3A2ZBU0_9EURO</name>
<evidence type="ECO:0000313" key="2">
    <source>
        <dbReference type="Proteomes" id="UP000266188"/>
    </source>
</evidence>
<accession>A0A3A2ZBU0</accession>
<protein>
    <submittedName>
        <fullName evidence="1">Uncharacterized protein</fullName>
    </submittedName>
</protein>
<dbReference type="AlphaFoldDB" id="A0A3A2ZBU0"/>
<gene>
    <name evidence="1" type="ORF">PHISCL_10799</name>
</gene>
<keyword evidence="2" id="KW-1185">Reference proteome</keyword>
<sequence length="71" mass="7883">MAVNLRCNDELIRWKPVLDGIDNVEDEPGAVFQISAVLCDIRFKNTMHMQVGGLTSSVLLLTNGDRNCCTM</sequence>
<reference evidence="2" key="1">
    <citation type="submission" date="2017-02" db="EMBL/GenBank/DDBJ databases">
        <authorList>
            <person name="Tafer H."/>
            <person name="Lopandic K."/>
        </authorList>
    </citation>
    <scope>NUCLEOTIDE SEQUENCE [LARGE SCALE GENOMIC DNA]</scope>
    <source>
        <strain evidence="2">CBS 366.77</strain>
    </source>
</reference>
<evidence type="ECO:0000313" key="1">
    <source>
        <dbReference type="EMBL" id="RJE16864.1"/>
    </source>
</evidence>
<proteinExistence type="predicted"/>
<dbReference type="Proteomes" id="UP000266188">
    <property type="component" value="Unassembled WGS sequence"/>
</dbReference>
<organism evidence="1 2">
    <name type="scientific">Aspergillus sclerotialis</name>
    <dbReference type="NCBI Taxonomy" id="2070753"/>
    <lineage>
        <taxon>Eukaryota</taxon>
        <taxon>Fungi</taxon>
        <taxon>Dikarya</taxon>
        <taxon>Ascomycota</taxon>
        <taxon>Pezizomycotina</taxon>
        <taxon>Eurotiomycetes</taxon>
        <taxon>Eurotiomycetidae</taxon>
        <taxon>Eurotiales</taxon>
        <taxon>Aspergillaceae</taxon>
        <taxon>Aspergillus</taxon>
        <taxon>Aspergillus subgen. Polypaecilum</taxon>
    </lineage>
</organism>
<comment type="caution">
    <text evidence="1">The sequence shown here is derived from an EMBL/GenBank/DDBJ whole genome shotgun (WGS) entry which is preliminary data.</text>
</comment>